<dbReference type="GO" id="GO:0005739">
    <property type="term" value="C:mitochondrion"/>
    <property type="evidence" value="ECO:0007669"/>
    <property type="project" value="TreeGrafter"/>
</dbReference>
<evidence type="ECO:0000256" key="4">
    <source>
        <dbReference type="ARBA" id="ARBA00022917"/>
    </source>
</evidence>
<dbReference type="GeneID" id="91101980"/>
<dbReference type="InterPro" id="IPR013155">
    <property type="entry name" value="M/V/L/I-tRNA-synth_anticd-bd"/>
</dbReference>
<dbReference type="PANTHER" id="PTHR42765:SF1">
    <property type="entry name" value="ISOLEUCINE--TRNA LIGASE, MITOCHONDRIAL"/>
    <property type="match status" value="1"/>
</dbReference>
<dbReference type="EMBL" id="CP144089">
    <property type="protein sequence ID" value="WWD05104.1"/>
    <property type="molecule type" value="Genomic_DNA"/>
</dbReference>
<accession>A0AAX4KGD2</accession>
<dbReference type="GO" id="GO:0032543">
    <property type="term" value="P:mitochondrial translation"/>
    <property type="evidence" value="ECO:0007669"/>
    <property type="project" value="TreeGrafter"/>
</dbReference>
<evidence type="ECO:0000256" key="3">
    <source>
        <dbReference type="ARBA" id="ARBA00022840"/>
    </source>
</evidence>
<dbReference type="GO" id="GO:0004822">
    <property type="term" value="F:isoleucine-tRNA ligase activity"/>
    <property type="evidence" value="ECO:0007669"/>
    <property type="project" value="TreeGrafter"/>
</dbReference>
<evidence type="ECO:0000259" key="6">
    <source>
        <dbReference type="Pfam" id="PF08264"/>
    </source>
</evidence>
<sequence length="192" mass="21392">MSHLESVVQEAYGSHIFNRVLHSTTTFATSTLSAFYFDIIKDTMYCDALESPTRRAIVAVLYHLSWLNPTVKSEMSQIISLRAEVQRLVENARAEKRIKVGNQTEVYLSKILGSENGGTLSALLGVSSVGDLSSADKSAMEWTYESSLEIENETISILLGPATRSQCPRCWLYNAERENSLCSRCEEVINVT</sequence>
<organism evidence="7 8">
    <name type="scientific">Kwoniella europaea PYCC6329</name>
    <dbReference type="NCBI Taxonomy" id="1423913"/>
    <lineage>
        <taxon>Eukaryota</taxon>
        <taxon>Fungi</taxon>
        <taxon>Dikarya</taxon>
        <taxon>Basidiomycota</taxon>
        <taxon>Agaricomycotina</taxon>
        <taxon>Tremellomycetes</taxon>
        <taxon>Tremellales</taxon>
        <taxon>Cryptococcaceae</taxon>
        <taxon>Kwoniella</taxon>
    </lineage>
</organism>
<dbReference type="InterPro" id="IPR009080">
    <property type="entry name" value="tRNAsynth_Ia_anticodon-bd"/>
</dbReference>
<dbReference type="Gene3D" id="1.10.730.20">
    <property type="match status" value="2"/>
</dbReference>
<dbReference type="GO" id="GO:0005524">
    <property type="term" value="F:ATP binding"/>
    <property type="evidence" value="ECO:0007669"/>
    <property type="project" value="UniProtKB-KW"/>
</dbReference>
<dbReference type="AlphaFoldDB" id="A0AAX4KGD2"/>
<keyword evidence="1" id="KW-0436">Ligase</keyword>
<dbReference type="PANTHER" id="PTHR42765">
    <property type="entry name" value="SOLEUCYL-TRNA SYNTHETASE"/>
    <property type="match status" value="1"/>
</dbReference>
<evidence type="ECO:0000256" key="1">
    <source>
        <dbReference type="ARBA" id="ARBA00022598"/>
    </source>
</evidence>
<evidence type="ECO:0000313" key="8">
    <source>
        <dbReference type="Proteomes" id="UP001358614"/>
    </source>
</evidence>
<keyword evidence="2" id="KW-0547">Nucleotide-binding</keyword>
<proteinExistence type="predicted"/>
<protein>
    <recommendedName>
        <fullName evidence="6">Methionyl/Valyl/Leucyl/Isoleucyl-tRNA synthetase anticodon-binding domain-containing protein</fullName>
    </recommendedName>
</protein>
<dbReference type="SUPFAM" id="SSF47323">
    <property type="entry name" value="Anticodon-binding domain of a subclass of class I aminoacyl-tRNA synthetases"/>
    <property type="match status" value="1"/>
</dbReference>
<keyword evidence="4" id="KW-0648">Protein biosynthesis</keyword>
<feature type="domain" description="Methionyl/Valyl/Leucyl/Isoleucyl-tRNA synthetase anticodon-binding" evidence="6">
    <location>
        <begin position="4"/>
        <end position="63"/>
    </location>
</feature>
<keyword evidence="5" id="KW-0030">Aminoacyl-tRNA synthetase</keyword>
<dbReference type="InterPro" id="IPR050081">
    <property type="entry name" value="Ile-tRNA_ligase"/>
</dbReference>
<dbReference type="KEGG" id="ker:91101980"/>
<reference evidence="7 8" key="1">
    <citation type="submission" date="2024-01" db="EMBL/GenBank/DDBJ databases">
        <title>Comparative genomics of Cryptococcus and Kwoniella reveals pathogenesis evolution and contrasting modes of karyotype evolution via chromosome fusion or intercentromeric recombination.</title>
        <authorList>
            <person name="Coelho M.A."/>
            <person name="David-Palma M."/>
            <person name="Shea T."/>
            <person name="Bowers K."/>
            <person name="McGinley-Smith S."/>
            <person name="Mohammad A.W."/>
            <person name="Gnirke A."/>
            <person name="Yurkov A.M."/>
            <person name="Nowrousian M."/>
            <person name="Sun S."/>
            <person name="Cuomo C.A."/>
            <person name="Heitman J."/>
        </authorList>
    </citation>
    <scope>NUCLEOTIDE SEQUENCE [LARGE SCALE GENOMIC DNA]</scope>
    <source>
        <strain evidence="7 8">PYCC6329</strain>
    </source>
</reference>
<evidence type="ECO:0000256" key="2">
    <source>
        <dbReference type="ARBA" id="ARBA00022741"/>
    </source>
</evidence>
<dbReference type="RefSeq" id="XP_066083071.1">
    <property type="nucleotide sequence ID" value="XM_066226974.1"/>
</dbReference>
<dbReference type="Proteomes" id="UP001358614">
    <property type="component" value="Chromosome 1"/>
</dbReference>
<name>A0AAX4KGD2_9TREE</name>
<evidence type="ECO:0000313" key="7">
    <source>
        <dbReference type="EMBL" id="WWD05104.1"/>
    </source>
</evidence>
<dbReference type="GO" id="GO:0006428">
    <property type="term" value="P:isoleucyl-tRNA aminoacylation"/>
    <property type="evidence" value="ECO:0007669"/>
    <property type="project" value="TreeGrafter"/>
</dbReference>
<keyword evidence="3" id="KW-0067">ATP-binding</keyword>
<gene>
    <name evidence="7" type="ORF">V865_003176</name>
</gene>
<dbReference type="Pfam" id="PF08264">
    <property type="entry name" value="Anticodon_1"/>
    <property type="match status" value="1"/>
</dbReference>
<keyword evidence="8" id="KW-1185">Reference proteome</keyword>
<evidence type="ECO:0000256" key="5">
    <source>
        <dbReference type="ARBA" id="ARBA00023146"/>
    </source>
</evidence>